<comment type="caution">
    <text evidence="13">The sequence shown here is derived from an EMBL/GenBank/DDBJ whole genome shotgun (WGS) entry which is preliminary data.</text>
</comment>
<dbReference type="InterPro" id="IPR012341">
    <property type="entry name" value="6hp_glycosidase-like_sf"/>
</dbReference>
<evidence type="ECO:0000256" key="2">
    <source>
        <dbReference type="ARBA" id="ARBA00007072"/>
    </source>
</evidence>
<protein>
    <recommendedName>
        <fullName evidence="9">Endoglucanase</fullName>
        <ecNumber evidence="9">3.2.1.4</ecNumber>
    </recommendedName>
</protein>
<evidence type="ECO:0000256" key="6">
    <source>
        <dbReference type="ARBA" id="ARBA00023295"/>
    </source>
</evidence>
<dbReference type="InterPro" id="IPR001919">
    <property type="entry name" value="CBD2"/>
</dbReference>
<dbReference type="Pfam" id="PF00553">
    <property type="entry name" value="CBM_2"/>
    <property type="match status" value="1"/>
</dbReference>
<evidence type="ECO:0000256" key="8">
    <source>
        <dbReference type="PROSITE-ProRule" id="PRU10060"/>
    </source>
</evidence>
<comment type="similarity">
    <text evidence="2 8 9">Belongs to the glycosyl hydrolase 9 (cellulase E) family.</text>
</comment>
<dbReference type="EC" id="3.2.1.4" evidence="9"/>
<feature type="domain" description="CBM2" evidence="11">
    <location>
        <begin position="521"/>
        <end position="614"/>
    </location>
</feature>
<feature type="region of interest" description="Disordered" evidence="10">
    <location>
        <begin position="609"/>
        <end position="652"/>
    </location>
</feature>
<evidence type="ECO:0000256" key="9">
    <source>
        <dbReference type="RuleBase" id="RU361166"/>
    </source>
</evidence>
<gene>
    <name evidence="13" type="ORF">MGAL_10B089480</name>
</gene>
<dbReference type="AlphaFoldDB" id="A0A8B6FXS4"/>
<name>A0A8B6FXS4_MYTGA</name>
<dbReference type="OrthoDB" id="10257085at2759"/>
<dbReference type="SUPFAM" id="SSF49384">
    <property type="entry name" value="Carbohydrate-binding domain"/>
    <property type="match status" value="1"/>
</dbReference>
<dbReference type="InterPro" id="IPR012291">
    <property type="entry name" value="CBM2_carb-bd_dom_sf"/>
</dbReference>
<keyword evidence="14" id="KW-1185">Reference proteome</keyword>
<dbReference type="GO" id="GO:0030245">
    <property type="term" value="P:cellulose catabolic process"/>
    <property type="evidence" value="ECO:0007669"/>
    <property type="project" value="UniProtKB-KW"/>
</dbReference>
<evidence type="ECO:0000256" key="1">
    <source>
        <dbReference type="ARBA" id="ARBA00000966"/>
    </source>
</evidence>
<feature type="active site" evidence="8">
    <location>
        <position position="488"/>
    </location>
</feature>
<feature type="compositionally biased region" description="Polar residues" evidence="10">
    <location>
        <begin position="619"/>
        <end position="630"/>
    </location>
</feature>
<keyword evidence="4 9" id="KW-0136">Cellulose degradation</keyword>
<keyword evidence="6 8" id="KW-0326">Glycosidase</keyword>
<evidence type="ECO:0000256" key="7">
    <source>
        <dbReference type="ARBA" id="ARBA00023326"/>
    </source>
</evidence>
<feature type="domain" description="Glycoside hydrolase family 9" evidence="12">
    <location>
        <begin position="746"/>
        <end position="1110"/>
    </location>
</feature>
<proteinExistence type="inferred from homology"/>
<dbReference type="GO" id="GO:0008810">
    <property type="term" value="F:cellulase activity"/>
    <property type="evidence" value="ECO:0007669"/>
    <property type="project" value="UniProtKB-EC"/>
</dbReference>
<evidence type="ECO:0000256" key="5">
    <source>
        <dbReference type="ARBA" id="ARBA00023277"/>
    </source>
</evidence>
<dbReference type="PANTHER" id="PTHR22298">
    <property type="entry name" value="ENDO-1,4-BETA-GLUCANASE"/>
    <property type="match status" value="1"/>
</dbReference>
<dbReference type="EMBL" id="UYJE01007596">
    <property type="protein sequence ID" value="VDI56316.1"/>
    <property type="molecule type" value="Genomic_DNA"/>
</dbReference>
<evidence type="ECO:0000256" key="10">
    <source>
        <dbReference type="SAM" id="MobiDB-lite"/>
    </source>
</evidence>
<feature type="active site" evidence="8">
    <location>
        <position position="1098"/>
    </location>
</feature>
<evidence type="ECO:0000313" key="14">
    <source>
        <dbReference type="Proteomes" id="UP000596742"/>
    </source>
</evidence>
<comment type="catalytic activity">
    <reaction evidence="1 9">
        <text>Endohydrolysis of (1-&gt;4)-beta-D-glucosidic linkages in cellulose, lichenin and cereal beta-D-glucans.</text>
        <dbReference type="EC" id="3.2.1.4"/>
    </reaction>
</comment>
<accession>A0A8B6FXS4</accession>
<sequence length="1131" mass="123654">MYTNIFRNNETQRYAFYTSMLLQLTILVAEIESTSTDKPEVLPTNKDYDNISVPTVLTSSSTVPPVSTNNSTLPSSHFIKLTPPPGVGGSEMKYDYGNAMGLSILFYDAQRSGKLPSSNPIPWRSDSAMGDNGDGHDLTGGWYDAGDHVKFNLPMATSAHVLGWGLEKFKDAYEHAGKLNDMYDCLRTPLDYFLKCWVPSQQTYWVQVGDGGLDHAFWGRAEDMHMSRPAYKIYPGAPGSDVAGSTVAALAIGAVVFKEKDAGYSAKLLEAAKSLYAFAKSNPGIYSTSVPQAKAFYNSSGYTDEMCEAAAELYKATKDQQYLIDAKFFYDPTLAWGYFWNDKQPGCQLLLWELTQESKYKTNIEAFIASYAPGGSVPMTPCGLTYRSKWGSNRYASNAAFIAVIAVADGIGGDKFLNYAMSQINYILGDNNLHLSYEIGFGNNYPKRPHHRGAACKPGWCAASWQDSPNIVYGGLVGGPDQNDDYQDNREDYVKNEVACDYNAGFQTACAVNAEDQGVYIDNHWDGGFQGHVLLHPAVALHGWTIHVKFDHPVDKLETWVAALTSTSSDKTEFVLTNKDYDKDVLSGGNLKIDFVARASGTTSLAGTVTIEGQGPPVTGTQQPTGNSSGRPILTVSPSHSEKLTPPPGVGGSKMKYDYGKAMGLSILFYDAQRSGKLPGNNPIPWRGDSAMGDNGDGHDLTGGWYDGKYIHFEIYEKLRNCQSCSSEDAATVSQFDIMVCIEQTAGDHVKFNLPMAMSAHVLGWGLEKFKDAYERAGKLNDMYDCLRTPLDYFLKCWIPSQQTYWVQVGDGGADHAFWGRAEDMHMGRPAYKIHPGAPGSDAAGNTVAALAIGAVVFKEKDAGYSAKLLEAAKSLYEFAKANPGIYSNSVPQAKAFYGSSGFKDEMCEAAAELYKATKDQKYLTDAKSFYDPALAWGYSWDAKQPGCQLLLWELTQEAKYKTNMEEFMASYAPGGSVPMTPCGLTYRDKWGSNRYAANAAFIAVIAVADGIGGDKFLNYAMSQINYILGDNNKHLSYEIGFGNNYPKKPHHRGAACKPGWCAASWQDSPNILYGGLCGGPGPNDDYQDNRDDYVKNEVACDFNAGFQTACAGLYHFAINNQLPPSPPAKC</sequence>
<dbReference type="InterPro" id="IPR008965">
    <property type="entry name" value="CBM2/CBM3_carb-bd_dom_sf"/>
</dbReference>
<dbReference type="InterPro" id="IPR008928">
    <property type="entry name" value="6-hairpin_glycosidase_sf"/>
</dbReference>
<keyword evidence="5 8" id="KW-0119">Carbohydrate metabolism</keyword>
<feature type="domain" description="Glycoside hydrolase family 9" evidence="12">
    <location>
        <begin position="659"/>
        <end position="707"/>
    </location>
</feature>
<feature type="domain" description="Glycoside hydrolase family 9" evidence="12">
    <location>
        <begin position="96"/>
        <end position="509"/>
    </location>
</feature>
<feature type="active site" evidence="8">
    <location>
        <position position="1089"/>
    </location>
</feature>
<keyword evidence="3 8" id="KW-0378">Hydrolase</keyword>
<dbReference type="SUPFAM" id="SSF48208">
    <property type="entry name" value="Six-hairpin glycosidases"/>
    <property type="match status" value="2"/>
</dbReference>
<organism evidence="13 14">
    <name type="scientific">Mytilus galloprovincialis</name>
    <name type="common">Mediterranean mussel</name>
    <dbReference type="NCBI Taxonomy" id="29158"/>
    <lineage>
        <taxon>Eukaryota</taxon>
        <taxon>Metazoa</taxon>
        <taxon>Spiralia</taxon>
        <taxon>Lophotrochozoa</taxon>
        <taxon>Mollusca</taxon>
        <taxon>Bivalvia</taxon>
        <taxon>Autobranchia</taxon>
        <taxon>Pteriomorphia</taxon>
        <taxon>Mytilida</taxon>
        <taxon>Mytiloidea</taxon>
        <taxon>Mytilidae</taxon>
        <taxon>Mytilinae</taxon>
        <taxon>Mytilus</taxon>
    </lineage>
</organism>
<evidence type="ECO:0000313" key="13">
    <source>
        <dbReference type="EMBL" id="VDI56316.1"/>
    </source>
</evidence>
<keyword evidence="7 8" id="KW-0624">Polysaccharide degradation</keyword>
<evidence type="ECO:0000259" key="12">
    <source>
        <dbReference type="Pfam" id="PF00759"/>
    </source>
</evidence>
<dbReference type="Pfam" id="PF00759">
    <property type="entry name" value="Glyco_hydro_9"/>
    <property type="match status" value="3"/>
</dbReference>
<evidence type="ECO:0000256" key="4">
    <source>
        <dbReference type="ARBA" id="ARBA00023001"/>
    </source>
</evidence>
<dbReference type="InterPro" id="IPR001701">
    <property type="entry name" value="Glyco_hydro_9"/>
</dbReference>
<dbReference type="GO" id="GO:0030247">
    <property type="term" value="F:polysaccharide binding"/>
    <property type="evidence" value="ECO:0007669"/>
    <property type="project" value="InterPro"/>
</dbReference>
<evidence type="ECO:0000256" key="3">
    <source>
        <dbReference type="ARBA" id="ARBA00022801"/>
    </source>
</evidence>
<dbReference type="Gene3D" id="2.60.40.290">
    <property type="match status" value="1"/>
</dbReference>
<dbReference type="InterPro" id="IPR033126">
    <property type="entry name" value="Glyco_hydro_9_Asp/Glu_AS"/>
</dbReference>
<dbReference type="Gene3D" id="1.50.10.10">
    <property type="match status" value="3"/>
</dbReference>
<feature type="active site" evidence="8">
    <location>
        <position position="497"/>
    </location>
</feature>
<reference evidence="13" key="1">
    <citation type="submission" date="2018-11" db="EMBL/GenBank/DDBJ databases">
        <authorList>
            <person name="Alioto T."/>
            <person name="Alioto T."/>
        </authorList>
    </citation>
    <scope>NUCLEOTIDE SEQUENCE</scope>
</reference>
<dbReference type="Proteomes" id="UP000596742">
    <property type="component" value="Unassembled WGS sequence"/>
</dbReference>
<dbReference type="PROSITE" id="PS00698">
    <property type="entry name" value="GH9_3"/>
    <property type="match status" value="2"/>
</dbReference>
<evidence type="ECO:0000259" key="11">
    <source>
        <dbReference type="Pfam" id="PF00553"/>
    </source>
</evidence>